<sequence length="45" mass="5260">MPCTVARYEKMEESQWEGLLERMEDDGRRFVTENSNDLGCANGYQ</sequence>
<dbReference type="EMBL" id="KN848575">
    <property type="protein sequence ID" value="KIR82179.1"/>
    <property type="molecule type" value="Genomic_DNA"/>
</dbReference>
<reference evidence="1 2" key="1">
    <citation type="submission" date="2015-01" db="EMBL/GenBank/DDBJ databases">
        <title>The Genome Sequence of Cryptococcus gattii EJB2.</title>
        <authorList>
            <consortium name="The Broad Institute Genomics Platform"/>
            <person name="Cuomo C."/>
            <person name="Litvintseva A."/>
            <person name="Chen Y."/>
            <person name="Heitman J."/>
            <person name="Sun S."/>
            <person name="Springer D."/>
            <person name="Dromer F."/>
            <person name="Young S."/>
            <person name="Zeng Q."/>
            <person name="Gargeya S."/>
            <person name="Abouelleil A."/>
            <person name="Alvarado L."/>
            <person name="Chapman S.B."/>
            <person name="Gainer-Dewar J."/>
            <person name="Goldberg J."/>
            <person name="Griggs A."/>
            <person name="Gujja S."/>
            <person name="Hansen M."/>
            <person name="Howarth C."/>
            <person name="Imamovic A."/>
            <person name="Larimer J."/>
            <person name="Murphy C."/>
            <person name="Naylor J."/>
            <person name="Pearson M."/>
            <person name="Priest M."/>
            <person name="Roberts A."/>
            <person name="Saif S."/>
            <person name="Shea T."/>
            <person name="Sykes S."/>
            <person name="Wortman J."/>
            <person name="Nusbaum C."/>
            <person name="Birren B."/>
        </authorList>
    </citation>
    <scope>NUCLEOTIDE SEQUENCE [LARGE SCALE GENOMIC DNA]</scope>
    <source>
        <strain evidence="1 2">EJB2</strain>
    </source>
</reference>
<evidence type="ECO:0000313" key="1">
    <source>
        <dbReference type="EMBL" id="KIR82179.1"/>
    </source>
</evidence>
<protein>
    <submittedName>
        <fullName evidence="1">Uncharacterized protein</fullName>
    </submittedName>
</protein>
<keyword evidence="2" id="KW-1185">Reference proteome</keyword>
<dbReference type="Proteomes" id="UP000054272">
    <property type="component" value="Unassembled WGS sequence"/>
</dbReference>
<gene>
    <name evidence="1" type="ORF">I306_00727</name>
</gene>
<proteinExistence type="predicted"/>
<accession>A0ABR5C3D1</accession>
<organism evidence="1 2">
    <name type="scientific">Cryptococcus gattii EJB2</name>
    <dbReference type="NCBI Taxonomy" id="1296103"/>
    <lineage>
        <taxon>Eukaryota</taxon>
        <taxon>Fungi</taxon>
        <taxon>Dikarya</taxon>
        <taxon>Basidiomycota</taxon>
        <taxon>Agaricomycotina</taxon>
        <taxon>Tremellomycetes</taxon>
        <taxon>Tremellales</taxon>
        <taxon>Cryptococcaceae</taxon>
        <taxon>Cryptococcus</taxon>
        <taxon>Cryptococcus gattii species complex</taxon>
    </lineage>
</organism>
<name>A0ABR5C3D1_9TREE</name>
<evidence type="ECO:0000313" key="2">
    <source>
        <dbReference type="Proteomes" id="UP000054272"/>
    </source>
</evidence>